<feature type="non-terminal residue" evidence="2">
    <location>
        <position position="88"/>
    </location>
</feature>
<evidence type="ECO:0000313" key="3">
    <source>
        <dbReference type="Proteomes" id="UP001341840"/>
    </source>
</evidence>
<dbReference type="Proteomes" id="UP001341840">
    <property type="component" value="Unassembled WGS sequence"/>
</dbReference>
<reference evidence="2 3" key="1">
    <citation type="journal article" date="2023" name="Plants (Basel)">
        <title>Bridging the Gap: Combining Genomics and Transcriptomics Approaches to Understand Stylosanthes scabra, an Orphan Legume from the Brazilian Caatinga.</title>
        <authorList>
            <person name="Ferreira-Neto J.R.C."/>
            <person name="da Silva M.D."/>
            <person name="Binneck E."/>
            <person name="de Melo N.F."/>
            <person name="da Silva R.H."/>
            <person name="de Melo A.L.T.M."/>
            <person name="Pandolfi V."/>
            <person name="Bustamante F.O."/>
            <person name="Brasileiro-Vidal A.C."/>
            <person name="Benko-Iseppon A.M."/>
        </authorList>
    </citation>
    <scope>NUCLEOTIDE SEQUENCE [LARGE SCALE GENOMIC DNA]</scope>
    <source>
        <tissue evidence="2">Leaves</tissue>
    </source>
</reference>
<evidence type="ECO:0000313" key="2">
    <source>
        <dbReference type="EMBL" id="MED6115596.1"/>
    </source>
</evidence>
<dbReference type="EMBL" id="JASCZI010001882">
    <property type="protein sequence ID" value="MED6115596.1"/>
    <property type="molecule type" value="Genomic_DNA"/>
</dbReference>
<evidence type="ECO:0000256" key="1">
    <source>
        <dbReference type="SAM" id="MobiDB-lite"/>
    </source>
</evidence>
<protein>
    <submittedName>
        <fullName evidence="2">Uncharacterized protein</fullName>
    </submittedName>
</protein>
<keyword evidence="3" id="KW-1185">Reference proteome</keyword>
<proteinExistence type="predicted"/>
<gene>
    <name evidence="2" type="ORF">PIB30_092154</name>
</gene>
<comment type="caution">
    <text evidence="2">The sequence shown here is derived from an EMBL/GenBank/DDBJ whole genome shotgun (WGS) entry which is preliminary data.</text>
</comment>
<feature type="compositionally biased region" description="Pro residues" evidence="1">
    <location>
        <begin position="51"/>
        <end position="71"/>
    </location>
</feature>
<sequence length="88" mass="9757">MEAWKRRYETDVTRLQTSLDTQTAEFDQWKSTVSQMYYFMTQMQGSSSSAMPPPPPPPPSSAPRPPRPPPVAIAGAHIAADQHLDDDG</sequence>
<name>A0ABU6QVS8_9FABA</name>
<organism evidence="2 3">
    <name type="scientific">Stylosanthes scabra</name>
    <dbReference type="NCBI Taxonomy" id="79078"/>
    <lineage>
        <taxon>Eukaryota</taxon>
        <taxon>Viridiplantae</taxon>
        <taxon>Streptophyta</taxon>
        <taxon>Embryophyta</taxon>
        <taxon>Tracheophyta</taxon>
        <taxon>Spermatophyta</taxon>
        <taxon>Magnoliopsida</taxon>
        <taxon>eudicotyledons</taxon>
        <taxon>Gunneridae</taxon>
        <taxon>Pentapetalae</taxon>
        <taxon>rosids</taxon>
        <taxon>fabids</taxon>
        <taxon>Fabales</taxon>
        <taxon>Fabaceae</taxon>
        <taxon>Papilionoideae</taxon>
        <taxon>50 kb inversion clade</taxon>
        <taxon>dalbergioids sensu lato</taxon>
        <taxon>Dalbergieae</taxon>
        <taxon>Pterocarpus clade</taxon>
        <taxon>Stylosanthes</taxon>
    </lineage>
</organism>
<feature type="region of interest" description="Disordered" evidence="1">
    <location>
        <begin position="44"/>
        <end position="72"/>
    </location>
</feature>
<accession>A0ABU6QVS8</accession>